<dbReference type="SUPFAM" id="SSF52141">
    <property type="entry name" value="Uracil-DNA glycosylase-like"/>
    <property type="match status" value="1"/>
</dbReference>
<dbReference type="NCBIfam" id="TIGR00628">
    <property type="entry name" value="ung"/>
    <property type="match status" value="1"/>
</dbReference>
<evidence type="ECO:0000256" key="6">
    <source>
        <dbReference type="ARBA" id="ARBA00022763"/>
    </source>
</evidence>
<evidence type="ECO:0000256" key="12">
    <source>
        <dbReference type="SAM" id="MobiDB-lite"/>
    </source>
</evidence>
<dbReference type="NCBIfam" id="NF003589">
    <property type="entry name" value="PRK05254.1-2"/>
    <property type="match status" value="1"/>
</dbReference>
<evidence type="ECO:0000256" key="5">
    <source>
        <dbReference type="ARBA" id="ARBA00018429"/>
    </source>
</evidence>
<feature type="domain" description="Uracil-DNA glycosylase-like" evidence="13">
    <location>
        <begin position="65"/>
        <end position="233"/>
    </location>
</feature>
<comment type="subcellular location">
    <subcellularLocation>
        <location evidence="9">Cytoplasm</location>
    </subcellularLocation>
</comment>
<dbReference type="PANTHER" id="PTHR11264:SF0">
    <property type="entry name" value="URACIL-DNA GLYCOSYLASE"/>
    <property type="match status" value="1"/>
</dbReference>
<name>A0ABS8C8C1_9BURK</name>
<evidence type="ECO:0000256" key="7">
    <source>
        <dbReference type="ARBA" id="ARBA00022801"/>
    </source>
</evidence>
<dbReference type="InterPro" id="IPR002043">
    <property type="entry name" value="UDG_fam1"/>
</dbReference>
<feature type="active site" description="Proton acceptor" evidence="9 10">
    <location>
        <position position="80"/>
    </location>
</feature>
<dbReference type="InterPro" id="IPR018085">
    <property type="entry name" value="Ura-DNA_Glyclase_AS"/>
</dbReference>
<dbReference type="NCBIfam" id="NF003591">
    <property type="entry name" value="PRK05254.1-4"/>
    <property type="match status" value="1"/>
</dbReference>
<dbReference type="RefSeq" id="WP_226952502.1">
    <property type="nucleotide sequence ID" value="NZ_JACDXW010000001.1"/>
</dbReference>
<dbReference type="Pfam" id="PF03167">
    <property type="entry name" value="UDG"/>
    <property type="match status" value="1"/>
</dbReference>
<evidence type="ECO:0000256" key="4">
    <source>
        <dbReference type="ARBA" id="ARBA00012030"/>
    </source>
</evidence>
<feature type="region of interest" description="Disordered" evidence="12">
    <location>
        <begin position="252"/>
        <end position="277"/>
    </location>
</feature>
<gene>
    <name evidence="9" type="primary">ung</name>
    <name evidence="14" type="ORF">H0484_00665</name>
</gene>
<evidence type="ECO:0000256" key="2">
    <source>
        <dbReference type="ARBA" id="ARBA00002631"/>
    </source>
</evidence>
<evidence type="ECO:0000313" key="14">
    <source>
        <dbReference type="EMBL" id="MCB5362273.1"/>
    </source>
</evidence>
<keyword evidence="7 9" id="KW-0378">Hydrolase</keyword>
<keyword evidence="8 9" id="KW-0234">DNA repair</keyword>
<evidence type="ECO:0000256" key="11">
    <source>
        <dbReference type="RuleBase" id="RU003780"/>
    </source>
</evidence>
<evidence type="ECO:0000256" key="1">
    <source>
        <dbReference type="ARBA" id="ARBA00001400"/>
    </source>
</evidence>
<keyword evidence="9" id="KW-0963">Cytoplasm</keyword>
<evidence type="ECO:0000259" key="13">
    <source>
        <dbReference type="SMART" id="SM00986"/>
    </source>
</evidence>
<keyword evidence="6 9" id="KW-0227">DNA damage</keyword>
<reference evidence="14 15" key="1">
    <citation type="submission" date="2020-07" db="EMBL/GenBank/DDBJ databases">
        <title>Pusillimonas sp. nov., isolated from poultry manure in Taiwan.</title>
        <authorList>
            <person name="Lin S.-Y."/>
            <person name="Tang Y.-S."/>
            <person name="Young C.-C."/>
        </authorList>
    </citation>
    <scope>NUCLEOTIDE SEQUENCE [LARGE SCALE GENOMIC DNA]</scope>
    <source>
        <strain evidence="14 15">CC-YST705</strain>
    </source>
</reference>
<evidence type="ECO:0000256" key="10">
    <source>
        <dbReference type="PROSITE-ProRule" id="PRU10072"/>
    </source>
</evidence>
<dbReference type="InterPro" id="IPR036895">
    <property type="entry name" value="Uracil-DNA_glycosylase-like_sf"/>
</dbReference>
<organism evidence="14 15">
    <name type="scientific">Mesopusillimonas faecipullorum</name>
    <dbReference type="NCBI Taxonomy" id="2755040"/>
    <lineage>
        <taxon>Bacteria</taxon>
        <taxon>Pseudomonadati</taxon>
        <taxon>Pseudomonadota</taxon>
        <taxon>Betaproteobacteria</taxon>
        <taxon>Burkholderiales</taxon>
        <taxon>Alcaligenaceae</taxon>
        <taxon>Mesopusillimonas</taxon>
    </lineage>
</organism>
<dbReference type="NCBIfam" id="NF003592">
    <property type="entry name" value="PRK05254.1-5"/>
    <property type="match status" value="1"/>
</dbReference>
<keyword evidence="14" id="KW-0326">Glycosidase</keyword>
<dbReference type="GO" id="GO:0004844">
    <property type="term" value="F:uracil DNA N-glycosylase activity"/>
    <property type="evidence" value="ECO:0007669"/>
    <property type="project" value="UniProtKB-EC"/>
</dbReference>
<comment type="catalytic activity">
    <reaction evidence="1 9 11">
        <text>Hydrolyzes single-stranded DNA or mismatched double-stranded DNA and polynucleotides, releasing free uracil.</text>
        <dbReference type="EC" id="3.2.2.27"/>
    </reaction>
</comment>
<comment type="similarity">
    <text evidence="3 9 11">Belongs to the uracil-DNA glycosylase (UDG) superfamily. UNG family.</text>
</comment>
<evidence type="ECO:0000256" key="9">
    <source>
        <dbReference type="HAMAP-Rule" id="MF_00148"/>
    </source>
</evidence>
<comment type="caution">
    <text evidence="14">The sequence shown here is derived from an EMBL/GenBank/DDBJ whole genome shotgun (WGS) entry which is preliminary data.</text>
</comment>
<dbReference type="HAMAP" id="MF_00148">
    <property type="entry name" value="UDG"/>
    <property type="match status" value="1"/>
</dbReference>
<accession>A0ABS8C8C1</accession>
<proteinExistence type="inferred from homology"/>
<dbReference type="EC" id="3.2.2.27" evidence="4 9"/>
<dbReference type="SMART" id="SM00986">
    <property type="entry name" value="UDG"/>
    <property type="match status" value="1"/>
</dbReference>
<dbReference type="PANTHER" id="PTHR11264">
    <property type="entry name" value="URACIL-DNA GLYCOSYLASE"/>
    <property type="match status" value="1"/>
</dbReference>
<sequence length="277" mass="30107">MTEATVDNAFQGNLLAHLEALPHGWRAAFDSADVKHVLSRLSAFLDERLQAGVTVFPLRPFRALLETAPEDVRVVILGQDPYHGPNQAQGLAFSVPDACAIPPSLRNIFAELHKEYPESFTPQRNSLIRWARQGVLLLNTSLTVQAHQAGSHAKMGWETVTDAILAHVLRMPGPKVFLLWGAHAQSKQALIEQTQGAGRVCVLKSNHPSPLSALRPPRPFIGCGHFRAANEWLAAEGVAGIDWLDNRTPAAGQKASATHMDTDARLAEPDLPGPCDN</sequence>
<dbReference type="NCBIfam" id="NF003588">
    <property type="entry name" value="PRK05254.1-1"/>
    <property type="match status" value="1"/>
</dbReference>
<evidence type="ECO:0000256" key="8">
    <source>
        <dbReference type="ARBA" id="ARBA00023204"/>
    </source>
</evidence>
<evidence type="ECO:0000313" key="15">
    <source>
        <dbReference type="Proteomes" id="UP000776983"/>
    </source>
</evidence>
<dbReference type="InterPro" id="IPR005122">
    <property type="entry name" value="Uracil-DNA_glycosylase-like"/>
</dbReference>
<evidence type="ECO:0000256" key="3">
    <source>
        <dbReference type="ARBA" id="ARBA00008184"/>
    </source>
</evidence>
<comment type="function">
    <text evidence="2 9 11">Excises uracil residues from the DNA which can arise as a result of misincorporation of dUMP residues by DNA polymerase or due to deamination of cytosine.</text>
</comment>
<dbReference type="Proteomes" id="UP000776983">
    <property type="component" value="Unassembled WGS sequence"/>
</dbReference>
<keyword evidence="15" id="KW-1185">Reference proteome</keyword>
<protein>
    <recommendedName>
        <fullName evidence="5 9">Uracil-DNA glycosylase</fullName>
        <shortName evidence="9">UDG</shortName>
        <ecNumber evidence="4 9">3.2.2.27</ecNumber>
    </recommendedName>
</protein>
<dbReference type="CDD" id="cd10027">
    <property type="entry name" value="UDG-F1-like"/>
    <property type="match status" value="1"/>
</dbReference>
<dbReference type="SMART" id="SM00987">
    <property type="entry name" value="UreE_C"/>
    <property type="match status" value="1"/>
</dbReference>
<dbReference type="Gene3D" id="3.40.470.10">
    <property type="entry name" value="Uracil-DNA glycosylase-like domain"/>
    <property type="match status" value="1"/>
</dbReference>
<dbReference type="EMBL" id="JACDXW010000001">
    <property type="protein sequence ID" value="MCB5362273.1"/>
    <property type="molecule type" value="Genomic_DNA"/>
</dbReference>
<dbReference type="PROSITE" id="PS00130">
    <property type="entry name" value="U_DNA_GLYCOSYLASE"/>
    <property type="match status" value="1"/>
</dbReference>